<evidence type="ECO:0000256" key="2">
    <source>
        <dbReference type="ARBA" id="ARBA00022692"/>
    </source>
</evidence>
<dbReference type="PANTHER" id="PTHR30325:SF0">
    <property type="entry name" value="INNER MEMBRANE ABC TRANSPORTER PERMEASE PROTEIN YEJE"/>
    <property type="match status" value="1"/>
</dbReference>
<dbReference type="GO" id="GO:0005886">
    <property type="term" value="C:plasma membrane"/>
    <property type="evidence" value="ECO:0007669"/>
    <property type="project" value="UniProtKB-SubCell"/>
</dbReference>
<protein>
    <submittedName>
        <fullName evidence="7">Peptide ABC transporter permease</fullName>
    </submittedName>
</protein>
<dbReference type="Pfam" id="PF12911">
    <property type="entry name" value="OppC_N"/>
    <property type="match status" value="1"/>
</dbReference>
<feature type="transmembrane region" description="Helical" evidence="5">
    <location>
        <begin position="304"/>
        <end position="327"/>
    </location>
</feature>
<accession>A0A1Y5FBB3</accession>
<dbReference type="Proteomes" id="UP000196531">
    <property type="component" value="Unassembled WGS sequence"/>
</dbReference>
<evidence type="ECO:0000313" key="7">
    <source>
        <dbReference type="EMBL" id="OUR98901.1"/>
    </source>
</evidence>
<keyword evidence="5" id="KW-0813">Transport</keyword>
<feature type="transmembrane region" description="Helical" evidence="5">
    <location>
        <begin position="259"/>
        <end position="284"/>
    </location>
</feature>
<dbReference type="AlphaFoldDB" id="A0A1Y5FBB3"/>
<comment type="caution">
    <text evidence="7">The sequence shown here is derived from an EMBL/GenBank/DDBJ whole genome shotgun (WGS) entry which is preliminary data.</text>
</comment>
<comment type="subcellular location">
    <subcellularLocation>
        <location evidence="1 5">Cell membrane</location>
        <topology evidence="1 5">Multi-pass membrane protein</topology>
    </subcellularLocation>
</comment>
<evidence type="ECO:0000256" key="3">
    <source>
        <dbReference type="ARBA" id="ARBA00022989"/>
    </source>
</evidence>
<keyword evidence="4 5" id="KW-0472">Membrane</keyword>
<keyword evidence="2 5" id="KW-0812">Transmembrane</keyword>
<keyword evidence="3 5" id="KW-1133">Transmembrane helix</keyword>
<dbReference type="InterPro" id="IPR035906">
    <property type="entry name" value="MetI-like_sf"/>
</dbReference>
<dbReference type="CDD" id="cd06261">
    <property type="entry name" value="TM_PBP2"/>
    <property type="match status" value="1"/>
</dbReference>
<evidence type="ECO:0000256" key="5">
    <source>
        <dbReference type="RuleBase" id="RU363032"/>
    </source>
</evidence>
<dbReference type="SUPFAM" id="SSF161098">
    <property type="entry name" value="MetI-like"/>
    <property type="match status" value="1"/>
</dbReference>
<reference evidence="8" key="1">
    <citation type="journal article" date="2017" name="Proc. Natl. Acad. Sci. U.S.A.">
        <title>Simulation of Deepwater Horizon oil plume reveals substrate specialization within a complex community of hydrocarbon-degraders.</title>
        <authorList>
            <person name="Hu P."/>
            <person name="Dubinsky E.A."/>
            <person name="Probst A.J."/>
            <person name="Wang J."/>
            <person name="Sieber C.M.K."/>
            <person name="Tom L.M."/>
            <person name="Gardinali P."/>
            <person name="Banfield J.F."/>
            <person name="Atlas R.M."/>
            <person name="Andersen G.L."/>
        </authorList>
    </citation>
    <scope>NUCLEOTIDE SEQUENCE [LARGE SCALE GENOMIC DNA]</scope>
</reference>
<dbReference type="Pfam" id="PF00528">
    <property type="entry name" value="BPD_transp_1"/>
    <property type="match status" value="1"/>
</dbReference>
<dbReference type="PANTHER" id="PTHR30325">
    <property type="entry name" value="MEMBRANE COMPONENT OF ABC TRANSPORTER"/>
    <property type="match status" value="1"/>
</dbReference>
<sequence>MIERFIENEITLKRWRRFKRNKPAAIALIIFLFSLFLTITSPYIANSDPLYLSYNGKSYFPAFKFYHPTEFGDESTLVMDYRTLKLQESDSVLWTMIKWSPSESNDNVDTYPSPPSTENLMGTDDRGRDVLTRILYGFKYSIAYALSVWVLTFIMGVIYGGVCGFFGGLVDLVGQRIAEVLSTMPQFFILIILIDIFHPSLFMLIVISCVFGWIAIMYYVRGEFLKNRKKEFVEAAQGMGAGNGRIIFKHILPNSLSPLITFSPFAISGGILGLASLDYLGFGLPVPTPSWGELLAQAQRNFTIAWWLAVFPGLALSITLFLLILVGDGVRDAMDPKLAEK</sequence>
<feature type="transmembrane region" description="Helical" evidence="5">
    <location>
        <begin position="200"/>
        <end position="220"/>
    </location>
</feature>
<feature type="transmembrane region" description="Helical" evidence="5">
    <location>
        <begin position="142"/>
        <end position="170"/>
    </location>
</feature>
<dbReference type="InterPro" id="IPR025966">
    <property type="entry name" value="OppC_N"/>
</dbReference>
<comment type="similarity">
    <text evidence="5">Belongs to the binding-protein-dependent transport system permease family.</text>
</comment>
<proteinExistence type="inferred from homology"/>
<dbReference type="GO" id="GO:0055085">
    <property type="term" value="P:transmembrane transport"/>
    <property type="evidence" value="ECO:0007669"/>
    <property type="project" value="InterPro"/>
</dbReference>
<feature type="domain" description="ABC transmembrane type-1" evidence="6">
    <location>
        <begin position="138"/>
        <end position="327"/>
    </location>
</feature>
<dbReference type="InterPro" id="IPR000515">
    <property type="entry name" value="MetI-like"/>
</dbReference>
<evidence type="ECO:0000259" key="6">
    <source>
        <dbReference type="PROSITE" id="PS50928"/>
    </source>
</evidence>
<dbReference type="Gene3D" id="1.10.3720.10">
    <property type="entry name" value="MetI-like"/>
    <property type="match status" value="1"/>
</dbReference>
<name>A0A1Y5FBB3_9BACT</name>
<evidence type="ECO:0000256" key="1">
    <source>
        <dbReference type="ARBA" id="ARBA00004651"/>
    </source>
</evidence>
<feature type="transmembrane region" description="Helical" evidence="5">
    <location>
        <begin position="24"/>
        <end position="45"/>
    </location>
</feature>
<dbReference type="GO" id="GO:0042884">
    <property type="term" value="P:microcin transport"/>
    <property type="evidence" value="ECO:0007669"/>
    <property type="project" value="TreeGrafter"/>
</dbReference>
<dbReference type="PROSITE" id="PS50928">
    <property type="entry name" value="ABC_TM1"/>
    <property type="match status" value="1"/>
</dbReference>
<gene>
    <name evidence="7" type="ORF">A9Q84_05670</name>
</gene>
<dbReference type="EMBL" id="MAAO01000004">
    <property type="protein sequence ID" value="OUR98901.1"/>
    <property type="molecule type" value="Genomic_DNA"/>
</dbReference>
<feature type="transmembrane region" description="Helical" evidence="5">
    <location>
        <begin position="177"/>
        <end position="194"/>
    </location>
</feature>
<evidence type="ECO:0000256" key="4">
    <source>
        <dbReference type="ARBA" id="ARBA00023136"/>
    </source>
</evidence>
<evidence type="ECO:0000313" key="8">
    <source>
        <dbReference type="Proteomes" id="UP000196531"/>
    </source>
</evidence>
<organism evidence="7 8">
    <name type="scientific">Halobacteriovorax marinus</name>
    <dbReference type="NCBI Taxonomy" id="97084"/>
    <lineage>
        <taxon>Bacteria</taxon>
        <taxon>Pseudomonadati</taxon>
        <taxon>Bdellovibrionota</taxon>
        <taxon>Bacteriovoracia</taxon>
        <taxon>Bacteriovoracales</taxon>
        <taxon>Halobacteriovoraceae</taxon>
        <taxon>Halobacteriovorax</taxon>
    </lineage>
</organism>